<protein>
    <submittedName>
        <fullName evidence="1">Uncharacterized protein</fullName>
    </submittedName>
</protein>
<gene>
    <name evidence="1" type="ORF">BaRGS_00009383</name>
</gene>
<sequence>MESLASAAGGTNRIKRQTSIARGQGLSAVVPEPIDHLQQGTLSSPCFQELLDTWGTSVQEKKRKVQDNAEFIDRYRFALLLYTDAKIRWGD</sequence>
<dbReference type="AlphaFoldDB" id="A0ABD0LJR0"/>
<comment type="caution">
    <text evidence="1">The sequence shown here is derived from an EMBL/GenBank/DDBJ whole genome shotgun (WGS) entry which is preliminary data.</text>
</comment>
<organism evidence="1 2">
    <name type="scientific">Batillaria attramentaria</name>
    <dbReference type="NCBI Taxonomy" id="370345"/>
    <lineage>
        <taxon>Eukaryota</taxon>
        <taxon>Metazoa</taxon>
        <taxon>Spiralia</taxon>
        <taxon>Lophotrochozoa</taxon>
        <taxon>Mollusca</taxon>
        <taxon>Gastropoda</taxon>
        <taxon>Caenogastropoda</taxon>
        <taxon>Sorbeoconcha</taxon>
        <taxon>Cerithioidea</taxon>
        <taxon>Batillariidae</taxon>
        <taxon>Batillaria</taxon>
    </lineage>
</organism>
<dbReference type="EMBL" id="JACVVK020000044">
    <property type="protein sequence ID" value="KAK7499408.1"/>
    <property type="molecule type" value="Genomic_DNA"/>
</dbReference>
<dbReference type="Proteomes" id="UP001519460">
    <property type="component" value="Unassembled WGS sequence"/>
</dbReference>
<accession>A0ABD0LJR0</accession>
<name>A0ABD0LJR0_9CAEN</name>
<evidence type="ECO:0000313" key="2">
    <source>
        <dbReference type="Proteomes" id="UP001519460"/>
    </source>
</evidence>
<keyword evidence="2" id="KW-1185">Reference proteome</keyword>
<evidence type="ECO:0000313" key="1">
    <source>
        <dbReference type="EMBL" id="KAK7499408.1"/>
    </source>
</evidence>
<reference evidence="1 2" key="1">
    <citation type="journal article" date="2023" name="Sci. Data">
        <title>Genome assembly of the Korean intertidal mud-creeper Batillaria attramentaria.</title>
        <authorList>
            <person name="Patra A.K."/>
            <person name="Ho P.T."/>
            <person name="Jun S."/>
            <person name="Lee S.J."/>
            <person name="Kim Y."/>
            <person name="Won Y.J."/>
        </authorList>
    </citation>
    <scope>NUCLEOTIDE SEQUENCE [LARGE SCALE GENOMIC DNA]</scope>
    <source>
        <strain evidence="1">Wonlab-2016</strain>
    </source>
</reference>
<proteinExistence type="predicted"/>